<dbReference type="RefSeq" id="WP_069657354.1">
    <property type="nucleotide sequence ID" value="NZ_MIJF01000056.1"/>
</dbReference>
<protein>
    <recommendedName>
        <fullName evidence="6">Prepilin-type N-terminal cleavage/methylation domain-containing protein</fullName>
    </recommendedName>
</protein>
<organism evidence="4 5">
    <name type="scientific">Vulcanibacillus modesticaldus</name>
    <dbReference type="NCBI Taxonomy" id="337097"/>
    <lineage>
        <taxon>Bacteria</taxon>
        <taxon>Bacillati</taxon>
        <taxon>Bacillota</taxon>
        <taxon>Bacilli</taxon>
        <taxon>Bacillales</taxon>
        <taxon>Bacillaceae</taxon>
        <taxon>Vulcanibacillus</taxon>
    </lineage>
</organism>
<evidence type="ECO:0000256" key="3">
    <source>
        <dbReference type="SAM" id="Phobius"/>
    </source>
</evidence>
<evidence type="ECO:0008006" key="6">
    <source>
        <dbReference type="Google" id="ProtNLM"/>
    </source>
</evidence>
<dbReference type="STRING" id="337097.BHF71_03265"/>
<name>A0A1D2YSR2_9BACI</name>
<evidence type="ECO:0000256" key="2">
    <source>
        <dbReference type="ARBA" id="ARBA00023287"/>
    </source>
</evidence>
<comment type="caution">
    <text evidence="4">The sequence shown here is derived from an EMBL/GenBank/DDBJ whole genome shotgun (WGS) entry which is preliminary data.</text>
</comment>
<dbReference type="InterPro" id="IPR012902">
    <property type="entry name" value="N_methyl_site"/>
</dbReference>
<evidence type="ECO:0000256" key="1">
    <source>
        <dbReference type="ARBA" id="ARBA00004241"/>
    </source>
</evidence>
<sequence length="153" mass="17034">MEQKHEKGVTLIELLAAMTLLMVVLIPFTNLFFQGYKSNQENIKQLDTKIVATGIIEELKSGLRQNQLSVNIGGESFDISNPSSVKITNYPISLNGTDFILSFTIENYLIPDSMLSAIINTKPTNLYKISVSLAPKSDVINYKPINLSVIIKR</sequence>
<evidence type="ECO:0000313" key="5">
    <source>
        <dbReference type="Proteomes" id="UP000243739"/>
    </source>
</evidence>
<keyword evidence="5" id="KW-1185">Reference proteome</keyword>
<reference evidence="4 5" key="1">
    <citation type="submission" date="2016-09" db="EMBL/GenBank/DDBJ databases">
        <title>Draft genome sequence for the type strain of Vulcanibacillus modesticaldus BR, a strictly anaerobic, moderately thermophilic, and nitrate-reducing bacterium from deep sea-hydrothermal vents of the Mid-Atlantic Ridge.</title>
        <authorList>
            <person name="Abin C.A."/>
            <person name="Hollibaugh J.T."/>
        </authorList>
    </citation>
    <scope>NUCLEOTIDE SEQUENCE [LARGE SCALE GENOMIC DNA]</scope>
    <source>
        <strain evidence="4 5">BR</strain>
    </source>
</reference>
<feature type="transmembrane region" description="Helical" evidence="3">
    <location>
        <begin position="12"/>
        <end position="33"/>
    </location>
</feature>
<comment type="subcellular location">
    <subcellularLocation>
        <location evidence="1">Cell surface</location>
    </subcellularLocation>
</comment>
<keyword evidence="2" id="KW-0178">Competence</keyword>
<gene>
    <name evidence="4" type="ORF">BHF71_03265</name>
</gene>
<keyword evidence="3" id="KW-0472">Membrane</keyword>
<dbReference type="EMBL" id="MIJF01000056">
    <property type="protein sequence ID" value="OEF98054.1"/>
    <property type="molecule type" value="Genomic_DNA"/>
</dbReference>
<dbReference type="GO" id="GO:0009986">
    <property type="term" value="C:cell surface"/>
    <property type="evidence" value="ECO:0007669"/>
    <property type="project" value="UniProtKB-SubCell"/>
</dbReference>
<proteinExistence type="predicted"/>
<keyword evidence="3" id="KW-1133">Transmembrane helix</keyword>
<dbReference type="GO" id="GO:0030420">
    <property type="term" value="P:establishment of competence for transformation"/>
    <property type="evidence" value="ECO:0007669"/>
    <property type="project" value="UniProtKB-KW"/>
</dbReference>
<dbReference type="Pfam" id="PF07963">
    <property type="entry name" value="N_methyl"/>
    <property type="match status" value="1"/>
</dbReference>
<dbReference type="Proteomes" id="UP000243739">
    <property type="component" value="Unassembled WGS sequence"/>
</dbReference>
<accession>A0A1D2YSR2</accession>
<keyword evidence="3" id="KW-0812">Transmembrane</keyword>
<dbReference type="AlphaFoldDB" id="A0A1D2YSR2"/>
<evidence type="ECO:0000313" key="4">
    <source>
        <dbReference type="EMBL" id="OEF98054.1"/>
    </source>
</evidence>